<evidence type="ECO:0000256" key="3">
    <source>
        <dbReference type="RuleBase" id="RU003494"/>
    </source>
</evidence>
<dbReference type="PROSITE" id="PS50404">
    <property type="entry name" value="GST_NTER"/>
    <property type="match status" value="1"/>
</dbReference>
<evidence type="ECO:0000313" key="6">
    <source>
        <dbReference type="EMBL" id="SMC30261.1"/>
    </source>
</evidence>
<dbReference type="Proteomes" id="UP000192708">
    <property type="component" value="Unassembled WGS sequence"/>
</dbReference>
<dbReference type="Gene3D" id="3.40.30.10">
    <property type="entry name" value="Glutaredoxin"/>
    <property type="match status" value="1"/>
</dbReference>
<dbReference type="AlphaFoldDB" id="A0A1W1Y366"/>
<dbReference type="SUPFAM" id="SSF52833">
    <property type="entry name" value="Thioredoxin-like"/>
    <property type="match status" value="1"/>
</dbReference>
<comment type="similarity">
    <text evidence="1 3">Belongs to the GST superfamily.</text>
</comment>
<keyword evidence="2 6" id="KW-0808">Transferase</keyword>
<proteinExistence type="inferred from homology"/>
<name>A0A1W1Y366_9BURK</name>
<sequence>MDELVLWGRLNSINVQKVLWTLEELAIPFQRIDAGLHFGVNKTPEYLQKNPNGLVPMIDDNGFILWESHTIMRYLAKKQTTLGQLYPNDNQIQAKIEQWHDWYNTVCWPPMRTLFWGYVRTPEAERNAQELESARQQMIKVLTILEDQLTKFKFVACDQFTLADIPVALVAYRWFNIPIERPSFPNVERWYQEVKKRPGFLKYSSDPLS</sequence>
<dbReference type="InterPro" id="IPR036282">
    <property type="entry name" value="Glutathione-S-Trfase_C_sf"/>
</dbReference>
<feature type="domain" description="GST C-terminal" evidence="5">
    <location>
        <begin position="89"/>
        <end position="209"/>
    </location>
</feature>
<dbReference type="GO" id="GO:0016740">
    <property type="term" value="F:transferase activity"/>
    <property type="evidence" value="ECO:0007669"/>
    <property type="project" value="UniProtKB-KW"/>
</dbReference>
<evidence type="ECO:0000256" key="2">
    <source>
        <dbReference type="ARBA" id="ARBA00022679"/>
    </source>
</evidence>
<dbReference type="PROSITE" id="PS50405">
    <property type="entry name" value="GST_CTER"/>
    <property type="match status" value="1"/>
</dbReference>
<dbReference type="PANTHER" id="PTHR44051">
    <property type="entry name" value="GLUTATHIONE S-TRANSFERASE-RELATED"/>
    <property type="match status" value="1"/>
</dbReference>
<dbReference type="EMBL" id="FWXJ01000001">
    <property type="protein sequence ID" value="SMC30261.1"/>
    <property type="molecule type" value="Genomic_DNA"/>
</dbReference>
<evidence type="ECO:0000259" key="5">
    <source>
        <dbReference type="PROSITE" id="PS50405"/>
    </source>
</evidence>
<dbReference type="OrthoDB" id="5958450at2"/>
<dbReference type="CDD" id="cd03047">
    <property type="entry name" value="GST_N_2"/>
    <property type="match status" value="1"/>
</dbReference>
<dbReference type="Pfam" id="PF00043">
    <property type="entry name" value="GST_C"/>
    <property type="match status" value="1"/>
</dbReference>
<dbReference type="RefSeq" id="WP_159460771.1">
    <property type="nucleotide sequence ID" value="NZ_FWXJ01000001.1"/>
</dbReference>
<dbReference type="SFLD" id="SFLDG00358">
    <property type="entry name" value="Main_(cytGST)"/>
    <property type="match status" value="1"/>
</dbReference>
<protein>
    <submittedName>
        <fullName evidence="6">Glutathione S-transferase</fullName>
    </submittedName>
</protein>
<dbReference type="FunFam" id="3.40.30.10:FF:000039">
    <property type="entry name" value="Glutathione S-transferase domain"/>
    <property type="match status" value="1"/>
</dbReference>
<dbReference type="InterPro" id="IPR036249">
    <property type="entry name" value="Thioredoxin-like_sf"/>
</dbReference>
<organism evidence="6 7">
    <name type="scientific">Polynucleobacter kasalickyi</name>
    <dbReference type="NCBI Taxonomy" id="1938817"/>
    <lineage>
        <taxon>Bacteria</taxon>
        <taxon>Pseudomonadati</taxon>
        <taxon>Pseudomonadota</taxon>
        <taxon>Betaproteobacteria</taxon>
        <taxon>Burkholderiales</taxon>
        <taxon>Burkholderiaceae</taxon>
        <taxon>Polynucleobacter</taxon>
    </lineage>
</organism>
<accession>A0A1W1Y366</accession>
<dbReference type="SUPFAM" id="SSF47616">
    <property type="entry name" value="GST C-terminal domain-like"/>
    <property type="match status" value="1"/>
</dbReference>
<gene>
    <name evidence="6" type="ORF">SAMN06296008_101118</name>
</gene>
<dbReference type="SFLD" id="SFLDG01150">
    <property type="entry name" value="Main.1:_Beta-like"/>
    <property type="match status" value="1"/>
</dbReference>
<dbReference type="InterPro" id="IPR040079">
    <property type="entry name" value="Glutathione_S-Trfase"/>
</dbReference>
<evidence type="ECO:0000259" key="4">
    <source>
        <dbReference type="PROSITE" id="PS50404"/>
    </source>
</evidence>
<dbReference type="Gene3D" id="1.20.1050.10">
    <property type="match status" value="1"/>
</dbReference>
<keyword evidence="7" id="KW-1185">Reference proteome</keyword>
<evidence type="ECO:0000256" key="1">
    <source>
        <dbReference type="ARBA" id="ARBA00007409"/>
    </source>
</evidence>
<dbReference type="PANTHER" id="PTHR44051:SF19">
    <property type="entry name" value="DISULFIDE-BOND OXIDOREDUCTASE YFCG"/>
    <property type="match status" value="1"/>
</dbReference>
<feature type="domain" description="GST N-terminal" evidence="4">
    <location>
        <begin position="2"/>
        <end position="83"/>
    </location>
</feature>
<dbReference type="InterPro" id="IPR004045">
    <property type="entry name" value="Glutathione_S-Trfase_N"/>
</dbReference>
<reference evidence="6 7" key="1">
    <citation type="submission" date="2017-04" db="EMBL/GenBank/DDBJ databases">
        <authorList>
            <person name="Afonso C.L."/>
            <person name="Miller P.J."/>
            <person name="Scott M.A."/>
            <person name="Spackman E."/>
            <person name="Goraichik I."/>
            <person name="Dimitrov K.M."/>
            <person name="Suarez D.L."/>
            <person name="Swayne D.E."/>
        </authorList>
    </citation>
    <scope>NUCLEOTIDE SEQUENCE [LARGE SCALE GENOMIC DNA]</scope>
    <source>
        <strain evidence="6 7">VK13</strain>
    </source>
</reference>
<dbReference type="Pfam" id="PF02798">
    <property type="entry name" value="GST_N"/>
    <property type="match status" value="1"/>
</dbReference>
<dbReference type="InterPro" id="IPR004046">
    <property type="entry name" value="GST_C"/>
</dbReference>
<dbReference type="STRING" id="1938817.SAMN06296008_101118"/>
<evidence type="ECO:0000313" key="7">
    <source>
        <dbReference type="Proteomes" id="UP000192708"/>
    </source>
</evidence>
<dbReference type="SFLD" id="SFLDS00019">
    <property type="entry name" value="Glutathione_Transferase_(cytos"/>
    <property type="match status" value="1"/>
</dbReference>
<dbReference type="InterPro" id="IPR010987">
    <property type="entry name" value="Glutathione-S-Trfase_C-like"/>
</dbReference>